<keyword evidence="1" id="KW-0812">Transmembrane</keyword>
<dbReference type="AlphaFoldDB" id="A0A1M7G7Y6"/>
<evidence type="ECO:0000313" key="5">
    <source>
        <dbReference type="Proteomes" id="UP000184420"/>
    </source>
</evidence>
<dbReference type="Gene3D" id="2.60.120.1440">
    <property type="match status" value="1"/>
</dbReference>
<evidence type="ECO:0000256" key="1">
    <source>
        <dbReference type="SAM" id="Phobius"/>
    </source>
</evidence>
<sequence>MDTEQIKILLERYNQGTCSPEEADIIEQWFDNINRHQSVIMNDDALNLQLDEVKHLINEQITPQVEANVPQAKVRNFRPWYLAVAAAALLAAVVLLFTNKPGTTAPASPEILAASTKTVTRTVNNGFVEVTTPNGLKETITLEDGSTIVMNGGTKVRYPEHFTNAARQVFLDEGEAMFDATHDAIRSFIVYSGDLSTVALGTSFNIRAYASEADITVALITGKVKVEKAGATNNGTILMPSEQLRYNRVSLHMIKSSFSNPDNIIGWRKGYLIFDGASFNDIAGALQNRFGVTVINNSNKIEWNYKGSFTKNESLSEVLDVICTIKSLTYTIKSDTVYLEN</sequence>
<dbReference type="Pfam" id="PF04773">
    <property type="entry name" value="FecR"/>
    <property type="match status" value="1"/>
</dbReference>
<dbReference type="OrthoDB" id="645173at2"/>
<protein>
    <submittedName>
        <fullName evidence="4">FecR family protein</fullName>
    </submittedName>
</protein>
<name>A0A1M7G7Y6_9BACT</name>
<dbReference type="InterPro" id="IPR012373">
    <property type="entry name" value="Ferrdict_sens_TM"/>
</dbReference>
<dbReference type="PIRSF" id="PIRSF018266">
    <property type="entry name" value="FecR"/>
    <property type="match status" value="1"/>
</dbReference>
<feature type="domain" description="Protein FecR C-terminal" evidence="3">
    <location>
        <begin position="271"/>
        <end position="338"/>
    </location>
</feature>
<dbReference type="PANTHER" id="PTHR30273">
    <property type="entry name" value="PERIPLASMIC SIGNAL SENSOR AND SIGMA FACTOR ACTIVATOR FECR-RELATED"/>
    <property type="match status" value="1"/>
</dbReference>
<dbReference type="InterPro" id="IPR006860">
    <property type="entry name" value="FecR"/>
</dbReference>
<gene>
    <name evidence="4" type="ORF">SAMN05444266_106435</name>
</gene>
<evidence type="ECO:0000259" key="3">
    <source>
        <dbReference type="Pfam" id="PF16344"/>
    </source>
</evidence>
<reference evidence="4 5" key="1">
    <citation type="submission" date="2016-11" db="EMBL/GenBank/DDBJ databases">
        <authorList>
            <person name="Jaros S."/>
            <person name="Januszkiewicz K."/>
            <person name="Wedrychowicz H."/>
        </authorList>
    </citation>
    <scope>NUCLEOTIDE SEQUENCE [LARGE SCALE GENOMIC DNA]</scope>
    <source>
        <strain evidence="4 5">DSM 27406</strain>
    </source>
</reference>
<dbReference type="Proteomes" id="UP000184420">
    <property type="component" value="Unassembled WGS sequence"/>
</dbReference>
<dbReference type="InterPro" id="IPR032508">
    <property type="entry name" value="FecR_C"/>
</dbReference>
<evidence type="ECO:0000259" key="2">
    <source>
        <dbReference type="Pfam" id="PF04773"/>
    </source>
</evidence>
<feature type="transmembrane region" description="Helical" evidence="1">
    <location>
        <begin position="80"/>
        <end position="98"/>
    </location>
</feature>
<feature type="domain" description="FecR protein" evidence="2">
    <location>
        <begin position="130"/>
        <end position="225"/>
    </location>
</feature>
<organism evidence="4 5">
    <name type="scientific">Chitinophaga jiangningensis</name>
    <dbReference type="NCBI Taxonomy" id="1419482"/>
    <lineage>
        <taxon>Bacteria</taxon>
        <taxon>Pseudomonadati</taxon>
        <taxon>Bacteroidota</taxon>
        <taxon>Chitinophagia</taxon>
        <taxon>Chitinophagales</taxon>
        <taxon>Chitinophagaceae</taxon>
        <taxon>Chitinophaga</taxon>
    </lineage>
</organism>
<keyword evidence="1" id="KW-1133">Transmembrane helix</keyword>
<dbReference type="GO" id="GO:0016989">
    <property type="term" value="F:sigma factor antagonist activity"/>
    <property type="evidence" value="ECO:0007669"/>
    <property type="project" value="TreeGrafter"/>
</dbReference>
<dbReference type="PANTHER" id="PTHR30273:SF2">
    <property type="entry name" value="PROTEIN FECR"/>
    <property type="match status" value="1"/>
</dbReference>
<dbReference type="RefSeq" id="WP_073083647.1">
    <property type="nucleotide sequence ID" value="NZ_FRBL01000006.1"/>
</dbReference>
<dbReference type="Gene3D" id="3.55.50.30">
    <property type="match status" value="1"/>
</dbReference>
<evidence type="ECO:0000313" key="4">
    <source>
        <dbReference type="EMBL" id="SHM12245.1"/>
    </source>
</evidence>
<dbReference type="STRING" id="1419482.SAMN05444266_106435"/>
<dbReference type="EMBL" id="FRBL01000006">
    <property type="protein sequence ID" value="SHM12245.1"/>
    <property type="molecule type" value="Genomic_DNA"/>
</dbReference>
<keyword evidence="1" id="KW-0472">Membrane</keyword>
<keyword evidence="5" id="KW-1185">Reference proteome</keyword>
<proteinExistence type="predicted"/>
<accession>A0A1M7G7Y6</accession>
<dbReference type="Pfam" id="PF16344">
    <property type="entry name" value="FecR_C"/>
    <property type="match status" value="1"/>
</dbReference>